<name>Q3A8I7_SYNC1</name>
<evidence type="ECO:0000313" key="2">
    <source>
        <dbReference type="Proteomes" id="UP000002534"/>
    </source>
</evidence>
<dbReference type="SUPFAM" id="SSF81853">
    <property type="entry name" value="Family 10 polysaccharide lyase"/>
    <property type="match status" value="1"/>
</dbReference>
<dbReference type="Gene3D" id="1.50.10.100">
    <property type="entry name" value="Chondroitin AC/alginate lyase"/>
    <property type="match status" value="1"/>
</dbReference>
<dbReference type="KEGG" id="pca:Pcar_0042"/>
<reference evidence="1 2" key="2">
    <citation type="journal article" date="2012" name="BMC Genomics">
        <title>The genome of Pelobacter carbinolicus reveals surprising metabolic capabilities and physiological features.</title>
        <authorList>
            <person name="Aklujkar M."/>
            <person name="Haveman S.A."/>
            <person name="Didonato R.Jr."/>
            <person name="Chertkov O."/>
            <person name="Han C.S."/>
            <person name="Land M.L."/>
            <person name="Brown P."/>
            <person name="Lovley D.R."/>
        </authorList>
    </citation>
    <scope>NUCLEOTIDE SEQUENCE [LARGE SCALE GENOMIC DNA]</scope>
    <source>
        <strain evidence="2">DSM 2380 / NBRC 103641 / GraBd1</strain>
    </source>
</reference>
<dbReference type="Proteomes" id="UP000002534">
    <property type="component" value="Chromosome"/>
</dbReference>
<accession>Q3A8I7</accession>
<evidence type="ECO:0000313" key="1">
    <source>
        <dbReference type="EMBL" id="ABA87305.1"/>
    </source>
</evidence>
<dbReference type="HOGENOM" id="CLU_504170_0_0_7"/>
<dbReference type="eggNOG" id="COG0451">
    <property type="taxonomic scope" value="Bacteria"/>
</dbReference>
<proteinExistence type="predicted"/>
<dbReference type="EMBL" id="CP000142">
    <property type="protein sequence ID" value="ABA87305.1"/>
    <property type="molecule type" value="Genomic_DNA"/>
</dbReference>
<dbReference type="InterPro" id="IPR008929">
    <property type="entry name" value="Chondroitin_lyas"/>
</dbReference>
<dbReference type="OrthoDB" id="5493458at2"/>
<gene>
    <name evidence="1" type="ordered locus">Pcar_0042</name>
</gene>
<organism evidence="1 2">
    <name type="scientific">Syntrophotalea carbinolica (strain DSM 2380 / NBRC 103641 / GraBd1)</name>
    <name type="common">Pelobacter carbinolicus</name>
    <dbReference type="NCBI Taxonomy" id="338963"/>
    <lineage>
        <taxon>Bacteria</taxon>
        <taxon>Pseudomonadati</taxon>
        <taxon>Thermodesulfobacteriota</taxon>
        <taxon>Desulfuromonadia</taxon>
        <taxon>Desulfuromonadales</taxon>
        <taxon>Syntrophotaleaceae</taxon>
        <taxon>Syntrophotalea</taxon>
    </lineage>
</organism>
<keyword evidence="2" id="KW-1185">Reference proteome</keyword>
<sequence>MVHQSQRDLFAELAMSYVPHLAGLVDRNPYSRTYGCFDREYWHYRTRDFACGMSQEFVLPFALLYAQKCPGNRWFGLERMRELAVAGMHFARRASHDDGTCDDYFPWERAMGALAFSTYAATEAYQILGLDDKQLLEFFCRRGEHLLRHNESGRLSNHQALAALTLYSIYLLSGDERFRRGAQQRVELVLSWQHPQEGWFQEYEGADPGYQTCSIDFLAKYWRKSGDDALLGSLRKAVEFCALFMHPDGSYGGEYGSRNTYHYYPHGFELLAPHIPLAAQLNDAWLAGAGRGKRYHNDDDRMLGHLAYNWLQAWQDYCPRRPAASLHARSDFVQWLPDAGLAVVKEHGHYLVAGMKKGGVFKYYDEKGCLASDTGLIGELPDGRVVVSHLQDEHHAVEAQPAQGVFRVKGVLAVRSQKLASPFKQILFRMLNMSLGRFFPNLLRGLLQKLLITGKQRTDVVFERVLECADGRLRVTDRLPAATGFRRLSAGSDATSIYVAASNVYQESTLACPWMDAPDRMRLQGGEWVREFSRKEEAHD</sequence>
<reference evidence="2" key="1">
    <citation type="submission" date="2005-10" db="EMBL/GenBank/DDBJ databases">
        <title>Complete sequence of Pelobacter carbinolicus DSM 2380.</title>
        <authorList>
            <person name="Copeland A."/>
            <person name="Lucas S."/>
            <person name="Lapidus A."/>
            <person name="Barry K."/>
            <person name="Detter J.C."/>
            <person name="Glavina T."/>
            <person name="Hammon N."/>
            <person name="Israni S."/>
            <person name="Pitluck S."/>
            <person name="Chertkov O."/>
            <person name="Schmutz J."/>
            <person name="Larimer F."/>
            <person name="Land M."/>
            <person name="Kyrpides N."/>
            <person name="Ivanova N."/>
            <person name="Richardson P."/>
        </authorList>
    </citation>
    <scope>NUCLEOTIDE SEQUENCE [LARGE SCALE GENOMIC DNA]</scope>
    <source>
        <strain evidence="2">DSM 2380 / NBRC 103641 / GraBd1</strain>
    </source>
</reference>
<dbReference type="STRING" id="338963.Pcar_0042"/>
<dbReference type="AlphaFoldDB" id="Q3A8I7"/>
<dbReference type="RefSeq" id="WP_011339689.1">
    <property type="nucleotide sequence ID" value="NC_007498.2"/>
</dbReference>
<protein>
    <submittedName>
        <fullName evidence="1">Uncharacterized protein</fullName>
    </submittedName>
</protein>